<keyword evidence="3 6" id="KW-0561">Oxygen transport</keyword>
<dbReference type="GO" id="GO:0005344">
    <property type="term" value="F:oxygen carrier activity"/>
    <property type="evidence" value="ECO:0007669"/>
    <property type="project" value="UniProtKB-KW"/>
</dbReference>
<dbReference type="PANTHER" id="PTHR46458">
    <property type="entry name" value="BLR2807 PROTEIN"/>
    <property type="match status" value="1"/>
</dbReference>
<gene>
    <name evidence="10 11 12 13 14" type="primary">LOC116292989</name>
    <name evidence="8" type="ORF">A.tenebrosa_nvec3000224</name>
</gene>
<dbReference type="Proteomes" id="UP000515163">
    <property type="component" value="Unplaced"/>
</dbReference>
<evidence type="ECO:0000256" key="5">
    <source>
        <dbReference type="ARBA" id="ARBA00023004"/>
    </source>
</evidence>
<evidence type="ECO:0000256" key="2">
    <source>
        <dbReference type="ARBA" id="ARBA00022617"/>
    </source>
</evidence>
<evidence type="ECO:0000313" key="12">
    <source>
        <dbReference type="RefSeq" id="XP_031556225.1"/>
    </source>
</evidence>
<dbReference type="InterPro" id="IPR000971">
    <property type="entry name" value="Globin"/>
</dbReference>
<protein>
    <submittedName>
        <fullName evidence="8">Globin-like protein</fullName>
    </submittedName>
    <submittedName>
        <fullName evidence="10 11">Neuroglobin-like</fullName>
    </submittedName>
</protein>
<dbReference type="PANTHER" id="PTHR46458:SF1">
    <property type="entry name" value="GEO09476P1"/>
    <property type="match status" value="1"/>
</dbReference>
<keyword evidence="2 6" id="KW-0349">Heme</keyword>
<dbReference type="GO" id="GO:0019825">
    <property type="term" value="F:oxygen binding"/>
    <property type="evidence" value="ECO:0007669"/>
    <property type="project" value="InterPro"/>
</dbReference>
<keyword evidence="4" id="KW-0479">Metal-binding</keyword>
<dbReference type="GO" id="GO:0046872">
    <property type="term" value="F:metal ion binding"/>
    <property type="evidence" value="ECO:0007669"/>
    <property type="project" value="UniProtKB-KW"/>
</dbReference>
<dbReference type="CDD" id="cd01040">
    <property type="entry name" value="Mb-like"/>
    <property type="match status" value="1"/>
</dbReference>
<feature type="domain" description="Globin" evidence="7">
    <location>
        <begin position="28"/>
        <end position="175"/>
    </location>
</feature>
<sequence length="181" mass="20082">MGCGASVAVNGHVLSGTSCTSVAFQPIPLSEEQKKLIYQTWSLVEPVKVAAGRKLFARLFELNPNLQSTFPAFKGLELKDILNSRSLYLHAKRVMNAMENAVSSLNDSETFTCYLANLGDRHLPWNIQRQHFDIVGECLLWTLQDMLGPACTTDVAQAWAELFGYITESMLSGIDRAKANR</sequence>
<dbReference type="Pfam" id="PF00042">
    <property type="entry name" value="Globin"/>
    <property type="match status" value="1"/>
</dbReference>
<dbReference type="GO" id="GO:0020037">
    <property type="term" value="F:heme binding"/>
    <property type="evidence" value="ECO:0007669"/>
    <property type="project" value="InterPro"/>
</dbReference>
<organism evidence="8">
    <name type="scientific">Actinia tenebrosa</name>
    <name type="common">Australian red waratah sea anemone</name>
    <dbReference type="NCBI Taxonomy" id="6105"/>
    <lineage>
        <taxon>Eukaryota</taxon>
        <taxon>Metazoa</taxon>
        <taxon>Cnidaria</taxon>
        <taxon>Anthozoa</taxon>
        <taxon>Hexacorallia</taxon>
        <taxon>Actiniaria</taxon>
        <taxon>Actiniidae</taxon>
        <taxon>Actinia</taxon>
    </lineage>
</organism>
<dbReference type="RefSeq" id="XP_031556225.1">
    <property type="nucleotide sequence ID" value="XM_031700365.1"/>
</dbReference>
<evidence type="ECO:0000313" key="11">
    <source>
        <dbReference type="RefSeq" id="XP_031556224.1"/>
    </source>
</evidence>
<evidence type="ECO:0000313" key="8">
    <source>
        <dbReference type="EMBL" id="AUV50080.1"/>
    </source>
</evidence>
<reference evidence="10 11" key="2">
    <citation type="submission" date="2025-04" db="UniProtKB">
        <authorList>
            <consortium name="RefSeq"/>
        </authorList>
    </citation>
    <scope>IDENTIFICATION</scope>
    <source>
        <tissue evidence="10 11">Tentacle</tissue>
    </source>
</reference>
<dbReference type="InterPro" id="IPR012292">
    <property type="entry name" value="Globin/Proto"/>
</dbReference>
<name>A0A2K9UYQ2_ACTTE</name>
<keyword evidence="5" id="KW-0408">Iron</keyword>
<evidence type="ECO:0000256" key="4">
    <source>
        <dbReference type="ARBA" id="ARBA00022723"/>
    </source>
</evidence>
<keyword evidence="9" id="KW-1185">Reference proteome</keyword>
<proteinExistence type="evidence at transcript level"/>
<dbReference type="InterPro" id="IPR050532">
    <property type="entry name" value="Globin-like_OT"/>
</dbReference>
<dbReference type="Gene3D" id="1.10.490.10">
    <property type="entry name" value="Globins"/>
    <property type="match status" value="1"/>
</dbReference>
<dbReference type="SUPFAM" id="SSF46458">
    <property type="entry name" value="Globin-like"/>
    <property type="match status" value="1"/>
</dbReference>
<evidence type="ECO:0000256" key="3">
    <source>
        <dbReference type="ARBA" id="ARBA00022621"/>
    </source>
</evidence>
<reference evidence="8" key="1">
    <citation type="submission" date="2017-03" db="EMBL/GenBank/DDBJ databases">
        <title>Evidence for a large expansion and #subfunctionalisation of globin genes in sea anemones.</title>
        <authorList>
            <person name="Smith H.L."/>
            <person name="Pavasovic A."/>
            <person name="Surm J.M."/>
            <person name="Phillips M.J."/>
            <person name="Prentis P.J."/>
        </authorList>
    </citation>
    <scope>NUCLEOTIDE SEQUENCE</scope>
</reference>
<evidence type="ECO:0000259" key="7">
    <source>
        <dbReference type="PROSITE" id="PS01033"/>
    </source>
</evidence>
<comment type="similarity">
    <text evidence="6">Belongs to the globin family.</text>
</comment>
<dbReference type="PROSITE" id="PS01033">
    <property type="entry name" value="GLOBIN"/>
    <property type="match status" value="1"/>
</dbReference>
<dbReference type="EMBL" id="KY810201">
    <property type="protein sequence ID" value="AUV50080.1"/>
    <property type="molecule type" value="mRNA"/>
</dbReference>
<dbReference type="InterPro" id="IPR009050">
    <property type="entry name" value="Globin-like_sf"/>
</dbReference>
<dbReference type="RefSeq" id="XP_031556223.1">
    <property type="nucleotide sequence ID" value="XM_031700363.1"/>
</dbReference>
<evidence type="ECO:0000256" key="6">
    <source>
        <dbReference type="RuleBase" id="RU000356"/>
    </source>
</evidence>
<dbReference type="GeneID" id="116292989"/>
<accession>A0A2K9UYQ2</accession>
<keyword evidence="1 6" id="KW-0813">Transport</keyword>
<evidence type="ECO:0000313" key="9">
    <source>
        <dbReference type="Proteomes" id="UP000515163"/>
    </source>
</evidence>
<evidence type="ECO:0000256" key="1">
    <source>
        <dbReference type="ARBA" id="ARBA00022448"/>
    </source>
</evidence>
<dbReference type="OrthoDB" id="436496at2759"/>
<dbReference type="RefSeq" id="XP_031556227.1">
    <property type="nucleotide sequence ID" value="XM_031700367.1"/>
</dbReference>
<evidence type="ECO:0000313" key="10">
    <source>
        <dbReference type="RefSeq" id="XP_031556223.1"/>
    </source>
</evidence>
<dbReference type="InterPro" id="IPR044399">
    <property type="entry name" value="Mb-like_M"/>
</dbReference>
<dbReference type="PRINTS" id="PR01907">
    <property type="entry name" value="WORMGLOBIN"/>
</dbReference>
<evidence type="ECO:0000313" key="13">
    <source>
        <dbReference type="RefSeq" id="XP_031556226.1"/>
    </source>
</evidence>
<dbReference type="AlphaFoldDB" id="A0A2K9UYQ2"/>
<evidence type="ECO:0000313" key="14">
    <source>
        <dbReference type="RefSeq" id="XP_031556227.1"/>
    </source>
</evidence>
<dbReference type="RefSeq" id="XP_031556226.1">
    <property type="nucleotide sequence ID" value="XM_031700366.1"/>
</dbReference>
<dbReference type="RefSeq" id="XP_031556224.1">
    <property type="nucleotide sequence ID" value="XM_031700364.1"/>
</dbReference>
<dbReference type="KEGG" id="aten:116292989"/>